<dbReference type="AlphaFoldDB" id="A0A1R3G0S1"/>
<gene>
    <name evidence="2" type="ORF">COLO4_37550</name>
</gene>
<evidence type="ECO:0000256" key="1">
    <source>
        <dbReference type="SAM" id="MobiDB-lite"/>
    </source>
</evidence>
<organism evidence="2 3">
    <name type="scientific">Corchorus olitorius</name>
    <dbReference type="NCBI Taxonomy" id="93759"/>
    <lineage>
        <taxon>Eukaryota</taxon>
        <taxon>Viridiplantae</taxon>
        <taxon>Streptophyta</taxon>
        <taxon>Embryophyta</taxon>
        <taxon>Tracheophyta</taxon>
        <taxon>Spermatophyta</taxon>
        <taxon>Magnoliopsida</taxon>
        <taxon>eudicotyledons</taxon>
        <taxon>Gunneridae</taxon>
        <taxon>Pentapetalae</taxon>
        <taxon>rosids</taxon>
        <taxon>malvids</taxon>
        <taxon>Malvales</taxon>
        <taxon>Malvaceae</taxon>
        <taxon>Grewioideae</taxon>
        <taxon>Apeibeae</taxon>
        <taxon>Corchorus</taxon>
    </lineage>
</organism>
<name>A0A1R3G0S1_9ROSI</name>
<sequence length="44" mass="4892">MAIAYQEGSQGNTKQQIQVTSDEQMSVAQKNFTITSEAQQPDLF</sequence>
<reference evidence="3" key="1">
    <citation type="submission" date="2013-09" db="EMBL/GenBank/DDBJ databases">
        <title>Corchorus olitorius genome sequencing.</title>
        <authorList>
            <person name="Alam M."/>
            <person name="Haque M.S."/>
            <person name="Islam M.S."/>
            <person name="Emdad E.M."/>
            <person name="Islam M.M."/>
            <person name="Ahmed B."/>
            <person name="Halim A."/>
            <person name="Hossen Q.M.M."/>
            <person name="Hossain M.Z."/>
            <person name="Ahmed R."/>
            <person name="Khan M.M."/>
            <person name="Islam R."/>
            <person name="Rashid M.M."/>
            <person name="Khan S.A."/>
            <person name="Rahman M.S."/>
            <person name="Alam M."/>
            <person name="Yahiya A.S."/>
            <person name="Khan M.S."/>
            <person name="Azam M.S."/>
            <person name="Haque T."/>
            <person name="Lashkar M.Z.H."/>
            <person name="Akhand A.I."/>
            <person name="Morshed G."/>
            <person name="Roy S."/>
            <person name="Uddin K.S."/>
            <person name="Rabeya T."/>
            <person name="Hossain A.S."/>
            <person name="Chowdhury A."/>
            <person name="Snigdha A.R."/>
            <person name="Mortoza M.S."/>
            <person name="Matin S.A."/>
            <person name="Hoque S.M.E."/>
            <person name="Islam M.K."/>
            <person name="Roy D.K."/>
            <person name="Haider R."/>
            <person name="Moosa M.M."/>
            <person name="Elias S.M."/>
            <person name="Hasan A.M."/>
            <person name="Jahan S."/>
            <person name="Shafiuddin M."/>
            <person name="Mahmood N."/>
            <person name="Shommy N.S."/>
        </authorList>
    </citation>
    <scope>NUCLEOTIDE SEQUENCE [LARGE SCALE GENOMIC DNA]</scope>
    <source>
        <strain evidence="3">cv. O-4</strain>
    </source>
</reference>
<accession>A0A1R3G0S1</accession>
<evidence type="ECO:0000313" key="3">
    <source>
        <dbReference type="Proteomes" id="UP000187203"/>
    </source>
</evidence>
<comment type="caution">
    <text evidence="2">The sequence shown here is derived from an EMBL/GenBank/DDBJ whole genome shotgun (WGS) entry which is preliminary data.</text>
</comment>
<feature type="compositionally biased region" description="Polar residues" evidence="1">
    <location>
        <begin position="7"/>
        <end position="20"/>
    </location>
</feature>
<dbReference type="EMBL" id="AWUE01024074">
    <property type="protein sequence ID" value="OMO51698.1"/>
    <property type="molecule type" value="Genomic_DNA"/>
</dbReference>
<proteinExistence type="predicted"/>
<evidence type="ECO:0000313" key="2">
    <source>
        <dbReference type="EMBL" id="OMO51698.1"/>
    </source>
</evidence>
<keyword evidence="3" id="KW-1185">Reference proteome</keyword>
<dbReference type="Proteomes" id="UP000187203">
    <property type="component" value="Unassembled WGS sequence"/>
</dbReference>
<feature type="region of interest" description="Disordered" evidence="1">
    <location>
        <begin position="1"/>
        <end position="20"/>
    </location>
</feature>
<protein>
    <submittedName>
        <fullName evidence="2">Uncharacterized protein</fullName>
    </submittedName>
</protein>